<sequence length="260" mass="28551">MDKAKKAVSKLLSKDGKHDTTIDQDVRDPVVKEQVRPQRREEVTTVIDQEIHQDHHQTVVQPLAVKETLPEKHTHNMVGVNEKNLNHANEAETRATLADDAAKYTSERNVLDTEYSTSSGPVLTGQRIHHHVHHHVQPVIQKETIQPEVVHTTIPVHETHQAAPIHHETTILPVKTMDEFLGGQRDLKASTPRQIAQFDGCPNLKDKSLEGKEEAIHGKNSLKPNGAAAGVKGGKSKVAPAVNGIDQGNAQAKMVTTGTN</sequence>
<gene>
    <name evidence="1" type="ORF">NQ176_g5843</name>
</gene>
<protein>
    <submittedName>
        <fullName evidence="1">Uncharacterized protein</fullName>
    </submittedName>
</protein>
<organism evidence="1 2">
    <name type="scientific">Zarea fungicola</name>
    <dbReference type="NCBI Taxonomy" id="93591"/>
    <lineage>
        <taxon>Eukaryota</taxon>
        <taxon>Fungi</taxon>
        <taxon>Dikarya</taxon>
        <taxon>Ascomycota</taxon>
        <taxon>Pezizomycotina</taxon>
        <taxon>Sordariomycetes</taxon>
        <taxon>Hypocreomycetidae</taxon>
        <taxon>Hypocreales</taxon>
        <taxon>Cordycipitaceae</taxon>
        <taxon>Zarea</taxon>
    </lineage>
</organism>
<proteinExistence type="predicted"/>
<evidence type="ECO:0000313" key="1">
    <source>
        <dbReference type="EMBL" id="KAJ2974839.1"/>
    </source>
</evidence>
<name>A0ACC1N7E7_9HYPO</name>
<accession>A0ACC1N7E7</accession>
<keyword evidence="2" id="KW-1185">Reference proteome</keyword>
<dbReference type="Proteomes" id="UP001143910">
    <property type="component" value="Unassembled WGS sequence"/>
</dbReference>
<evidence type="ECO:0000313" key="2">
    <source>
        <dbReference type="Proteomes" id="UP001143910"/>
    </source>
</evidence>
<dbReference type="EMBL" id="JANJQO010000780">
    <property type="protein sequence ID" value="KAJ2974839.1"/>
    <property type="molecule type" value="Genomic_DNA"/>
</dbReference>
<comment type="caution">
    <text evidence="1">The sequence shown here is derived from an EMBL/GenBank/DDBJ whole genome shotgun (WGS) entry which is preliminary data.</text>
</comment>
<reference evidence="1" key="1">
    <citation type="submission" date="2022-08" db="EMBL/GenBank/DDBJ databases">
        <title>Genome Sequence of Lecanicillium fungicola.</title>
        <authorList>
            <person name="Buettner E."/>
        </authorList>
    </citation>
    <scope>NUCLEOTIDE SEQUENCE</scope>
    <source>
        <strain evidence="1">Babe33</strain>
    </source>
</reference>